<dbReference type="SUPFAM" id="SSF53448">
    <property type="entry name" value="Nucleotide-diphospho-sugar transferases"/>
    <property type="match status" value="1"/>
</dbReference>
<dbReference type="InterPro" id="IPR001173">
    <property type="entry name" value="Glyco_trans_2-like"/>
</dbReference>
<protein>
    <submittedName>
        <fullName evidence="3">Glycosyltransferase</fullName>
    </submittedName>
</protein>
<organism evidence="2 5">
    <name type="scientific">Pseudoduganella albidiflava</name>
    <dbReference type="NCBI Taxonomy" id="321983"/>
    <lineage>
        <taxon>Bacteria</taxon>
        <taxon>Pseudomonadati</taxon>
        <taxon>Pseudomonadota</taxon>
        <taxon>Betaproteobacteria</taxon>
        <taxon>Burkholderiales</taxon>
        <taxon>Oxalobacteraceae</taxon>
        <taxon>Telluria group</taxon>
        <taxon>Pseudoduganella</taxon>
    </lineage>
</organism>
<sequence>MGLMDMAALVTVGVPAWSRREALHAVLADMVATGLHTEPAVRILVIDDDSPDGSFDAVRHFDGQGNISVRKNAERQGFRGNFIRLIEQCETEYLLYSCDDDFVVTPGVVRLLEYLKTTPTPPALISSLFYDKGQVYRANDSQVLPIPLEEYRHCCAHMPGLVLNARLARAIVPRIEPFLRDPRNAYPQCCVALLLLLFGYPGIYLPVELVRTGFDLASGIEGYATVAQRWDQFLFFDELLGHLAGSITDADAAARARYLLERHRASLFLTLGSGIGHERPDLGQAYLDGAAAWLRRQGA</sequence>
<dbReference type="AlphaFoldDB" id="A0A411X716"/>
<dbReference type="CDD" id="cd00761">
    <property type="entry name" value="Glyco_tranf_GTA_type"/>
    <property type="match status" value="1"/>
</dbReference>
<dbReference type="OrthoDB" id="9802649at2"/>
<proteinExistence type="predicted"/>
<evidence type="ECO:0000313" key="5">
    <source>
        <dbReference type="Proteomes" id="UP000628442"/>
    </source>
</evidence>
<evidence type="ECO:0000313" key="3">
    <source>
        <dbReference type="EMBL" id="QBI04643.1"/>
    </source>
</evidence>
<evidence type="ECO:0000313" key="4">
    <source>
        <dbReference type="Proteomes" id="UP000292307"/>
    </source>
</evidence>
<gene>
    <name evidence="3" type="ORF">EYF70_30315</name>
    <name evidence="2" type="ORF">GCM10007387_08880</name>
</gene>
<reference evidence="2" key="1">
    <citation type="journal article" date="2014" name="Int. J. Syst. Evol. Microbiol.">
        <title>Complete genome sequence of Corynebacterium casei LMG S-19264T (=DSM 44701T), isolated from a smear-ripened cheese.</title>
        <authorList>
            <consortium name="US DOE Joint Genome Institute (JGI-PGF)"/>
            <person name="Walter F."/>
            <person name="Albersmeier A."/>
            <person name="Kalinowski J."/>
            <person name="Ruckert C."/>
        </authorList>
    </citation>
    <scope>NUCLEOTIDE SEQUENCE</scope>
    <source>
        <strain evidence="2">KCTC 12343</strain>
    </source>
</reference>
<dbReference type="Gene3D" id="3.90.550.10">
    <property type="entry name" value="Spore Coat Polysaccharide Biosynthesis Protein SpsA, Chain A"/>
    <property type="match status" value="1"/>
</dbReference>
<dbReference type="Proteomes" id="UP000292307">
    <property type="component" value="Chromosome"/>
</dbReference>
<name>A0A411X716_9BURK</name>
<evidence type="ECO:0000259" key="1">
    <source>
        <dbReference type="Pfam" id="PF00535"/>
    </source>
</evidence>
<accession>A0A411X716</accession>
<dbReference type="Proteomes" id="UP000628442">
    <property type="component" value="Unassembled WGS sequence"/>
</dbReference>
<keyword evidence="4" id="KW-1185">Reference proteome</keyword>
<dbReference type="EMBL" id="BMWV01000001">
    <property type="protein sequence ID" value="GGY28892.1"/>
    <property type="molecule type" value="Genomic_DNA"/>
</dbReference>
<dbReference type="Pfam" id="PF00535">
    <property type="entry name" value="Glycos_transf_2"/>
    <property type="match status" value="1"/>
</dbReference>
<dbReference type="EMBL" id="CP036401">
    <property type="protein sequence ID" value="QBI04643.1"/>
    <property type="molecule type" value="Genomic_DNA"/>
</dbReference>
<evidence type="ECO:0000313" key="2">
    <source>
        <dbReference type="EMBL" id="GGY28892.1"/>
    </source>
</evidence>
<reference evidence="2" key="3">
    <citation type="submission" date="2022-12" db="EMBL/GenBank/DDBJ databases">
        <authorList>
            <person name="Sun Q."/>
            <person name="Kim S."/>
        </authorList>
    </citation>
    <scope>NUCLEOTIDE SEQUENCE</scope>
    <source>
        <strain evidence="2">KCTC 12343</strain>
    </source>
</reference>
<reference evidence="3 4" key="2">
    <citation type="submission" date="2019-02" db="EMBL/GenBank/DDBJ databases">
        <title>Draft Genome Sequences of Six Type Strains of the Genus Massilia.</title>
        <authorList>
            <person name="Miess H."/>
            <person name="Frediansyhah A."/>
            <person name="Gross H."/>
        </authorList>
    </citation>
    <scope>NUCLEOTIDE SEQUENCE [LARGE SCALE GENOMIC DNA]</scope>
    <source>
        <strain evidence="3 4">DSM 17472</strain>
    </source>
</reference>
<feature type="domain" description="Glycosyltransferase 2-like" evidence="1">
    <location>
        <begin position="11"/>
        <end position="119"/>
    </location>
</feature>
<dbReference type="InterPro" id="IPR029044">
    <property type="entry name" value="Nucleotide-diphossugar_trans"/>
</dbReference>